<reference evidence="2 3" key="1">
    <citation type="journal article" date="2015" name="Sci. Rep.">
        <title>Chromosome-level genome map provides insights into diverse defense mechanisms in the medicinal fungus Ganoderma sinense.</title>
        <authorList>
            <person name="Zhu Y."/>
            <person name="Xu J."/>
            <person name="Sun C."/>
            <person name="Zhou S."/>
            <person name="Xu H."/>
            <person name="Nelson D.R."/>
            <person name="Qian J."/>
            <person name="Song J."/>
            <person name="Luo H."/>
            <person name="Xiang L."/>
            <person name="Li Y."/>
            <person name="Xu Z."/>
            <person name="Ji A."/>
            <person name="Wang L."/>
            <person name="Lu S."/>
            <person name="Hayward A."/>
            <person name="Sun W."/>
            <person name="Li X."/>
            <person name="Schwartz D.C."/>
            <person name="Wang Y."/>
            <person name="Chen S."/>
        </authorList>
    </citation>
    <scope>NUCLEOTIDE SEQUENCE [LARGE SCALE GENOMIC DNA]</scope>
    <source>
        <strain evidence="2 3">ZZ0214-1</strain>
    </source>
</reference>
<evidence type="ECO:0000259" key="1">
    <source>
        <dbReference type="PROSITE" id="PS50146"/>
    </source>
</evidence>
<proteinExistence type="predicted"/>
<organism evidence="2 3">
    <name type="scientific">Ganoderma sinense ZZ0214-1</name>
    <dbReference type="NCBI Taxonomy" id="1077348"/>
    <lineage>
        <taxon>Eukaryota</taxon>
        <taxon>Fungi</taxon>
        <taxon>Dikarya</taxon>
        <taxon>Basidiomycota</taxon>
        <taxon>Agaricomycotina</taxon>
        <taxon>Agaricomycetes</taxon>
        <taxon>Polyporales</taxon>
        <taxon>Polyporaceae</taxon>
        <taxon>Ganoderma</taxon>
    </lineage>
</organism>
<dbReference type="Gene3D" id="3.40.50.10330">
    <property type="entry name" value="Probable inorganic polyphosphate/atp-NAD kinase, domain 1"/>
    <property type="match status" value="1"/>
</dbReference>
<name>A0A2G8RQA7_9APHY</name>
<protein>
    <recommendedName>
        <fullName evidence="1">DAGKc domain-containing protein</fullName>
    </recommendedName>
</protein>
<evidence type="ECO:0000313" key="2">
    <source>
        <dbReference type="EMBL" id="PIL23683.1"/>
    </source>
</evidence>
<dbReference type="GO" id="GO:0016020">
    <property type="term" value="C:membrane"/>
    <property type="evidence" value="ECO:0007669"/>
    <property type="project" value="TreeGrafter"/>
</dbReference>
<dbReference type="AlphaFoldDB" id="A0A2G8RQA7"/>
<accession>A0A2G8RQA7</accession>
<dbReference type="InterPro" id="IPR016064">
    <property type="entry name" value="NAD/diacylglycerol_kinase_sf"/>
</dbReference>
<dbReference type="OrthoDB" id="336240at2759"/>
<dbReference type="PANTHER" id="PTHR12358">
    <property type="entry name" value="SPHINGOSINE KINASE"/>
    <property type="match status" value="1"/>
</dbReference>
<dbReference type="STRING" id="1077348.A0A2G8RQA7"/>
<dbReference type="GO" id="GO:0001727">
    <property type="term" value="F:lipid kinase activity"/>
    <property type="evidence" value="ECO:0007669"/>
    <property type="project" value="TreeGrafter"/>
</dbReference>
<dbReference type="Pfam" id="PF00781">
    <property type="entry name" value="DAGK_cat"/>
    <property type="match status" value="1"/>
</dbReference>
<gene>
    <name evidence="2" type="ORF">GSI_13432</name>
</gene>
<dbReference type="Proteomes" id="UP000230002">
    <property type="component" value="Unassembled WGS sequence"/>
</dbReference>
<feature type="domain" description="DAGKc" evidence="1">
    <location>
        <begin position="1"/>
        <end position="152"/>
    </location>
</feature>
<dbReference type="GO" id="GO:0046512">
    <property type="term" value="P:sphingosine biosynthetic process"/>
    <property type="evidence" value="ECO:0007669"/>
    <property type="project" value="TreeGrafter"/>
</dbReference>
<dbReference type="GO" id="GO:0005737">
    <property type="term" value="C:cytoplasm"/>
    <property type="evidence" value="ECO:0007669"/>
    <property type="project" value="TreeGrafter"/>
</dbReference>
<keyword evidence="3" id="KW-1185">Reference proteome</keyword>
<dbReference type="PANTHER" id="PTHR12358:SF105">
    <property type="entry name" value="DAGKC DOMAIN-CONTAINING PROTEIN"/>
    <property type="match status" value="1"/>
</dbReference>
<comment type="caution">
    <text evidence="2">The sequence shown here is derived from an EMBL/GenBank/DDBJ whole genome shotgun (WGS) entry which is preliminary data.</text>
</comment>
<dbReference type="InterPro" id="IPR050187">
    <property type="entry name" value="Lipid_Phosphate_FormReg"/>
</dbReference>
<evidence type="ECO:0000313" key="3">
    <source>
        <dbReference type="Proteomes" id="UP000230002"/>
    </source>
</evidence>
<dbReference type="EMBL" id="AYKW01000067">
    <property type="protein sequence ID" value="PIL23683.1"/>
    <property type="molecule type" value="Genomic_DNA"/>
</dbReference>
<sequence>MPVLVICNPVAGDRSASALVDNHVLPLLTLHNLVPDKVVHTQRPGHIGPILFDFLRSTPHSHPLSLILASGDGTLHELINFLNSQPTTVPLPRVHIALLPSGTANALYSSFFPPDLNADPLQHKLKSLNAFLSSNHTSVSLNLAVSVLSGPPITSPGLPSVPKQVSISAVVTSTALHASILHDSEALRASDPTMERFKSAASQNITRWYGASVKLFPPQDAPFVQEYDPTTNSWVPHHQSIGDDPILDFNGPFAYFLSTVNVDRLEPHFRISPRGRDPLGPNEGAAALHVVIVRPMRDPSFEMDSEPTRVAFAEKAMAVLGAAYRDGAHIALRYDHNGNVVTEGDGPTVVEYLRCGAWEWEPVGTTRSIRSSDY</sequence>
<dbReference type="InterPro" id="IPR001206">
    <property type="entry name" value="Diacylglycerol_kinase_cat_dom"/>
</dbReference>
<dbReference type="InterPro" id="IPR017438">
    <property type="entry name" value="ATP-NAD_kinase_N"/>
</dbReference>
<dbReference type="PROSITE" id="PS50146">
    <property type="entry name" value="DAGK"/>
    <property type="match status" value="1"/>
</dbReference>
<dbReference type="SUPFAM" id="SSF111331">
    <property type="entry name" value="NAD kinase/diacylglycerol kinase-like"/>
    <property type="match status" value="1"/>
</dbReference>